<proteinExistence type="predicted"/>
<evidence type="ECO:0000256" key="1">
    <source>
        <dbReference type="SAM" id="MobiDB-lite"/>
    </source>
</evidence>
<dbReference type="PANTHER" id="PTHR28245">
    <property type="entry name" value="ARF3-INTERACTING PROTEIN 1"/>
    <property type="match status" value="1"/>
</dbReference>
<organism evidence="2 3">
    <name type="scientific">Kwoniella shandongensis</name>
    <dbReference type="NCBI Taxonomy" id="1734106"/>
    <lineage>
        <taxon>Eukaryota</taxon>
        <taxon>Fungi</taxon>
        <taxon>Dikarya</taxon>
        <taxon>Basidiomycota</taxon>
        <taxon>Agaricomycotina</taxon>
        <taxon>Tremellomycetes</taxon>
        <taxon>Tremellales</taxon>
        <taxon>Cryptococcaceae</taxon>
        <taxon>Kwoniella</taxon>
    </lineage>
</organism>
<dbReference type="PANTHER" id="PTHR28245:SF1">
    <property type="entry name" value="ARF3-INTERACTING PROTEIN 1"/>
    <property type="match status" value="1"/>
</dbReference>
<evidence type="ECO:0008006" key="4">
    <source>
        <dbReference type="Google" id="ProtNLM"/>
    </source>
</evidence>
<gene>
    <name evidence="2" type="ORF">CI109_102900</name>
</gene>
<evidence type="ECO:0000313" key="2">
    <source>
        <dbReference type="EMBL" id="WWD18448.1"/>
    </source>
</evidence>
<feature type="compositionally biased region" description="Polar residues" evidence="1">
    <location>
        <begin position="351"/>
        <end position="363"/>
    </location>
</feature>
<name>A0AAJ8LFX0_9TREE</name>
<dbReference type="GO" id="GO:0005886">
    <property type="term" value="C:plasma membrane"/>
    <property type="evidence" value="ECO:0007669"/>
    <property type="project" value="TreeGrafter"/>
</dbReference>
<dbReference type="AlphaFoldDB" id="A0AAJ8LFX0"/>
<dbReference type="GeneID" id="43585391"/>
<dbReference type="Proteomes" id="UP000322225">
    <property type="component" value="Chromosome 5"/>
</dbReference>
<dbReference type="EMBL" id="CP144055">
    <property type="protein sequence ID" value="WWD18448.1"/>
    <property type="molecule type" value="Genomic_DNA"/>
</dbReference>
<sequence>MFLGHGLPANQVARMVLAACALGSGCGQVLRGMTECAFPYANLASLDVLEEFSGFVAGVTNPRFEELPMTWDVLCNLETGKVTVSKDLKPGAVGSMKSGRSSETSLSPSVVKVEDDMTMGTPQTKMNSIAKADCVDNQFMEEILSAMASHYGEANIRLRFTDYLNRFVRLAAYQESLHTGTTKIGCPSVSYREGQLGSGAVFADEAAKQREMWANGYRIDAWRKTKSYKLYAKDWASRLKRRAIQFDVQHQVARLRVGKNMSDAEAEAIFSALASEVKTYDQVVEQYPVGRHAVASMNYFHRKTFLQLYERREAIIQRHREQERLKLVQDVYASPTMTHGSEFASPGTVHGSASATPQGVSRA</sequence>
<evidence type="ECO:0000313" key="3">
    <source>
        <dbReference type="Proteomes" id="UP000322225"/>
    </source>
</evidence>
<dbReference type="KEGG" id="ksn:43585391"/>
<reference evidence="2" key="1">
    <citation type="submission" date="2017-08" db="EMBL/GenBank/DDBJ databases">
        <authorList>
            <person name="Cuomo C."/>
            <person name="Billmyre B."/>
            <person name="Heitman J."/>
        </authorList>
    </citation>
    <scope>NUCLEOTIDE SEQUENCE</scope>
    <source>
        <strain evidence="2">CBS 12478</strain>
    </source>
</reference>
<feature type="region of interest" description="Disordered" evidence="1">
    <location>
        <begin position="339"/>
        <end position="363"/>
    </location>
</feature>
<protein>
    <recommendedName>
        <fullName evidence="4">UDENN domain-containing protein</fullName>
    </recommendedName>
</protein>
<dbReference type="RefSeq" id="XP_065823279.1">
    <property type="nucleotide sequence ID" value="XM_065967207.1"/>
</dbReference>
<accession>A0AAJ8LFX0</accession>
<dbReference type="Pfam" id="PF08616">
    <property type="entry name" value="SPA"/>
    <property type="match status" value="1"/>
</dbReference>
<reference evidence="2" key="2">
    <citation type="submission" date="2024-01" db="EMBL/GenBank/DDBJ databases">
        <title>Comparative genomics of Cryptococcus and Kwoniella reveals pathogenesis evolution and contrasting modes of karyotype evolution via chromosome fusion or intercentromeric recombination.</title>
        <authorList>
            <person name="Coelho M.A."/>
            <person name="David-Palma M."/>
            <person name="Shea T."/>
            <person name="Bowers K."/>
            <person name="McGinley-Smith S."/>
            <person name="Mohammad A.W."/>
            <person name="Gnirke A."/>
            <person name="Yurkov A.M."/>
            <person name="Nowrousian M."/>
            <person name="Sun S."/>
            <person name="Cuomo C.A."/>
            <person name="Heitman J."/>
        </authorList>
    </citation>
    <scope>NUCLEOTIDE SEQUENCE</scope>
    <source>
        <strain evidence="2">CBS 12478</strain>
    </source>
</reference>
<dbReference type="GO" id="GO:0051666">
    <property type="term" value="P:actin cortical patch localization"/>
    <property type="evidence" value="ECO:0007669"/>
    <property type="project" value="TreeGrafter"/>
</dbReference>
<dbReference type="InterPro" id="IPR052809">
    <property type="entry name" value="Actin_polarity_regulatory"/>
</dbReference>
<keyword evidence="3" id="KW-1185">Reference proteome</keyword>